<proteinExistence type="predicted"/>
<evidence type="ECO:0000313" key="3">
    <source>
        <dbReference type="Proteomes" id="UP000286045"/>
    </source>
</evidence>
<keyword evidence="3" id="KW-1185">Reference proteome</keyword>
<organism evidence="2 3">
    <name type="scientific">Xylaria grammica</name>
    <dbReference type="NCBI Taxonomy" id="363999"/>
    <lineage>
        <taxon>Eukaryota</taxon>
        <taxon>Fungi</taxon>
        <taxon>Dikarya</taxon>
        <taxon>Ascomycota</taxon>
        <taxon>Pezizomycotina</taxon>
        <taxon>Sordariomycetes</taxon>
        <taxon>Xylariomycetidae</taxon>
        <taxon>Xylariales</taxon>
        <taxon>Xylariaceae</taxon>
        <taxon>Xylaria</taxon>
    </lineage>
</organism>
<evidence type="ECO:0008006" key="4">
    <source>
        <dbReference type="Google" id="ProtNLM"/>
    </source>
</evidence>
<sequence length="196" mass="21686">MKLSYLLSFFLASLVITSPVATPNGTDDVALTTRTTTNDTPEYKAAIAAHPTLSKDKYYYFTIKWPLGAEVGDGDQESDAELKALQQQLGFEHIGVVVGQITETVSGKGKNQKTTRHFNASLYHMTKKNKVPGDTEFKHSKYRADAKHLKFRGETSNKKANSVSKAGKDYVSVNDIYKVQGNNCNDFAKAVMNVLR</sequence>
<dbReference type="Proteomes" id="UP000286045">
    <property type="component" value="Unassembled WGS sequence"/>
</dbReference>
<evidence type="ECO:0000313" key="2">
    <source>
        <dbReference type="EMBL" id="RWA15101.1"/>
    </source>
</evidence>
<name>A0A439DL36_9PEZI</name>
<comment type="caution">
    <text evidence="2">The sequence shown here is derived from an EMBL/GenBank/DDBJ whole genome shotgun (WGS) entry which is preliminary data.</text>
</comment>
<dbReference type="AlphaFoldDB" id="A0A439DL36"/>
<feature type="chain" id="PRO_5019352914" description="PPPDE domain-containing protein" evidence="1">
    <location>
        <begin position="18"/>
        <end position="196"/>
    </location>
</feature>
<protein>
    <recommendedName>
        <fullName evidence="4">PPPDE domain-containing protein</fullName>
    </recommendedName>
</protein>
<accession>A0A439DL36</accession>
<evidence type="ECO:0000256" key="1">
    <source>
        <dbReference type="SAM" id="SignalP"/>
    </source>
</evidence>
<feature type="signal peptide" evidence="1">
    <location>
        <begin position="1"/>
        <end position="17"/>
    </location>
</feature>
<gene>
    <name evidence="2" type="ORF">EKO27_g66</name>
</gene>
<reference evidence="2 3" key="1">
    <citation type="submission" date="2018-12" db="EMBL/GenBank/DDBJ databases">
        <title>Draft genome sequence of Xylaria grammica IHI A82.</title>
        <authorList>
            <person name="Buettner E."/>
            <person name="Kellner H."/>
        </authorList>
    </citation>
    <scope>NUCLEOTIDE SEQUENCE [LARGE SCALE GENOMIC DNA]</scope>
    <source>
        <strain evidence="2 3">IHI A82</strain>
    </source>
</reference>
<keyword evidence="1" id="KW-0732">Signal</keyword>
<dbReference type="EMBL" id="RYZI01000001">
    <property type="protein sequence ID" value="RWA15101.1"/>
    <property type="molecule type" value="Genomic_DNA"/>
</dbReference>